<comment type="caution">
    <text evidence="2">The sequence shown here is derived from an EMBL/GenBank/DDBJ whole genome shotgun (WGS) entry which is preliminary data.</text>
</comment>
<keyword evidence="3" id="KW-1185">Reference proteome</keyword>
<dbReference type="EMBL" id="VIEB01000514">
    <property type="protein sequence ID" value="TQD88150.1"/>
    <property type="molecule type" value="Genomic_DNA"/>
</dbReference>
<proteinExistence type="predicted"/>
<reference evidence="2 3" key="1">
    <citation type="journal article" date="2019" name="G3 (Bethesda)">
        <title>Sequencing of a Wild Apple (Malus baccata) Genome Unravels the Differences Between Cultivated and Wild Apple Species Regarding Disease Resistance and Cold Tolerance.</title>
        <authorList>
            <person name="Chen X."/>
        </authorList>
    </citation>
    <scope>NUCLEOTIDE SEQUENCE [LARGE SCALE GENOMIC DNA]</scope>
    <source>
        <strain evidence="3">cv. Shandingzi</strain>
        <tissue evidence="2">Leaves</tissue>
    </source>
</reference>
<protein>
    <submittedName>
        <fullName evidence="2">Uncharacterized protein</fullName>
    </submittedName>
</protein>
<name>A0A540LNT2_MALBA</name>
<evidence type="ECO:0000313" key="3">
    <source>
        <dbReference type="Proteomes" id="UP000315295"/>
    </source>
</evidence>
<feature type="compositionally biased region" description="Basic and acidic residues" evidence="1">
    <location>
        <begin position="58"/>
        <end position="78"/>
    </location>
</feature>
<gene>
    <name evidence="2" type="ORF">C1H46_026211</name>
</gene>
<evidence type="ECO:0000256" key="1">
    <source>
        <dbReference type="SAM" id="MobiDB-lite"/>
    </source>
</evidence>
<accession>A0A540LNT2</accession>
<dbReference type="AlphaFoldDB" id="A0A540LNT2"/>
<feature type="region of interest" description="Disordered" evidence="1">
    <location>
        <begin position="54"/>
        <end position="78"/>
    </location>
</feature>
<evidence type="ECO:0000313" key="2">
    <source>
        <dbReference type="EMBL" id="TQD88150.1"/>
    </source>
</evidence>
<sequence length="78" mass="9031">MVMEEEIAELGLGCGSVDSKEEDVAVTIAGLREKSRSRRTRYNQEQQDTIKIKNKINGSEKMKRCREKQEKRIEKETS</sequence>
<organism evidence="2 3">
    <name type="scientific">Malus baccata</name>
    <name type="common">Siberian crab apple</name>
    <name type="synonym">Pyrus baccata</name>
    <dbReference type="NCBI Taxonomy" id="106549"/>
    <lineage>
        <taxon>Eukaryota</taxon>
        <taxon>Viridiplantae</taxon>
        <taxon>Streptophyta</taxon>
        <taxon>Embryophyta</taxon>
        <taxon>Tracheophyta</taxon>
        <taxon>Spermatophyta</taxon>
        <taxon>Magnoliopsida</taxon>
        <taxon>eudicotyledons</taxon>
        <taxon>Gunneridae</taxon>
        <taxon>Pentapetalae</taxon>
        <taxon>rosids</taxon>
        <taxon>fabids</taxon>
        <taxon>Rosales</taxon>
        <taxon>Rosaceae</taxon>
        <taxon>Amygdaloideae</taxon>
        <taxon>Maleae</taxon>
        <taxon>Malus</taxon>
    </lineage>
</organism>
<dbReference type="Proteomes" id="UP000315295">
    <property type="component" value="Unassembled WGS sequence"/>
</dbReference>